<dbReference type="AlphaFoldDB" id="A0A089QBV3"/>
<dbReference type="Proteomes" id="UP000029488">
    <property type="component" value="Chromosome"/>
</dbReference>
<evidence type="ECO:0000313" key="3">
    <source>
        <dbReference type="EMBL" id="WII27763.1"/>
    </source>
</evidence>
<sequence length="94" mass="11052">MEYSKKETEEWLRGGELPDKSTKMGIKEYIFDDVTLTLDKNLHPTIKSSKSIKLKLLEFKYEYHSSKGENIVLLRLSYQQGKEVVRVTKEIIEK</sequence>
<gene>
    <name evidence="2" type="ORF">B7R82_04640</name>
    <name evidence="1" type="ORF">LSJ_0888</name>
    <name evidence="3" type="ORF">QFE45_05050</name>
</gene>
<organism evidence="1 4">
    <name type="scientific">Ligilactobacillus salivarius</name>
    <dbReference type="NCBI Taxonomy" id="1624"/>
    <lineage>
        <taxon>Bacteria</taxon>
        <taxon>Bacillati</taxon>
        <taxon>Bacillota</taxon>
        <taxon>Bacilli</taxon>
        <taxon>Lactobacillales</taxon>
        <taxon>Lactobacillaceae</taxon>
        <taxon>Ligilactobacillus</taxon>
    </lineage>
</organism>
<dbReference type="RefSeq" id="WP_034983582.1">
    <property type="nucleotide sequence ID" value="NZ_CAKMBQ010000001.1"/>
</dbReference>
<reference evidence="3" key="3">
    <citation type="submission" date="2023-04" db="EMBL/GenBank/DDBJ databases">
        <title>Four porcine-derived lactic acid bacteria strains analyses and their evaluation as potential probiotics based on genomics.</title>
        <authorList>
            <person name="Niu D."/>
        </authorList>
    </citation>
    <scope>NUCLEOTIDE SEQUENCE</scope>
    <source>
        <strain evidence="3">ZSA5</strain>
    </source>
</reference>
<evidence type="ECO:0000313" key="5">
    <source>
        <dbReference type="Proteomes" id="UP000195378"/>
    </source>
</evidence>
<accession>A0A089QBV3</accession>
<dbReference type="Proteomes" id="UP000195378">
    <property type="component" value="Chromosome"/>
</dbReference>
<evidence type="ECO:0000313" key="1">
    <source>
        <dbReference type="EMBL" id="AIR10569.1"/>
    </source>
</evidence>
<dbReference type="EMBL" id="CP123971">
    <property type="protein sequence ID" value="WII27763.1"/>
    <property type="molecule type" value="Genomic_DNA"/>
</dbReference>
<evidence type="ECO:0000313" key="2">
    <source>
        <dbReference type="EMBL" id="ARU19313.1"/>
    </source>
</evidence>
<dbReference type="EMBL" id="CP020858">
    <property type="protein sequence ID" value="ARU19313.1"/>
    <property type="molecule type" value="Genomic_DNA"/>
</dbReference>
<evidence type="ECO:0000313" key="4">
    <source>
        <dbReference type="Proteomes" id="UP000029488"/>
    </source>
</evidence>
<reference evidence="2 5" key="2">
    <citation type="submission" date="2017-04" db="EMBL/GenBank/DDBJ databases">
        <title>Complete genome sequence of Lactobacillus salivarius ZLS006, a probiotic strain isolated from healthy piglet.</title>
        <authorList>
            <person name="Zhang D."/>
        </authorList>
    </citation>
    <scope>NUCLEOTIDE SEQUENCE [LARGE SCALE GENOMIC DNA]</scope>
    <source>
        <strain evidence="2 5">ZLS006</strain>
    </source>
</reference>
<proteinExistence type="predicted"/>
<protein>
    <submittedName>
        <fullName evidence="1">Uncharacterized protein</fullName>
    </submittedName>
</protein>
<reference evidence="1 4" key="1">
    <citation type="journal article" date="2014" name="BMC Genomics">
        <title>Unusual genome complexity in Lactobacillus salivarius JCM1046.</title>
        <authorList>
            <person name="Raftis E.J."/>
            <person name="Forde B.M."/>
            <person name="Claesson M.J."/>
            <person name="O'Toole P.W."/>
        </authorList>
    </citation>
    <scope>NUCLEOTIDE SEQUENCE [LARGE SCALE GENOMIC DNA]</scope>
    <source>
        <strain evidence="1 4">JCM1046</strain>
    </source>
</reference>
<name>A0A089QBV3_9LACO</name>
<dbReference type="EMBL" id="CP007646">
    <property type="protein sequence ID" value="AIR10569.1"/>
    <property type="molecule type" value="Genomic_DNA"/>
</dbReference>
<dbReference type="Proteomes" id="UP001231316">
    <property type="component" value="Chromosome"/>
</dbReference>
<dbReference type="KEGG" id="lsj:LSJ_0888"/>